<evidence type="ECO:0000256" key="5">
    <source>
        <dbReference type="ARBA" id="ARBA00022741"/>
    </source>
</evidence>
<dbReference type="CDD" id="cd17874">
    <property type="entry name" value="FtsY"/>
    <property type="match status" value="1"/>
</dbReference>
<evidence type="ECO:0000256" key="1">
    <source>
        <dbReference type="ARBA" id="ARBA00004413"/>
    </source>
</evidence>
<dbReference type="GO" id="GO:0005525">
    <property type="term" value="F:GTP binding"/>
    <property type="evidence" value="ECO:0007669"/>
    <property type="project" value="UniProtKB-KW"/>
</dbReference>
<dbReference type="SMART" id="SM00963">
    <property type="entry name" value="SRP54_N"/>
    <property type="match status" value="1"/>
</dbReference>
<dbReference type="Gene3D" id="3.40.50.300">
    <property type="entry name" value="P-loop containing nucleotide triphosphate hydrolases"/>
    <property type="match status" value="1"/>
</dbReference>
<dbReference type="Pfam" id="PF02881">
    <property type="entry name" value="SRP54_N"/>
    <property type="match status" value="1"/>
</dbReference>
<protein>
    <recommendedName>
        <fullName evidence="10">SRP54-type proteins GTP-binding domain-containing protein</fullName>
    </recommendedName>
</protein>
<organism evidence="11">
    <name type="scientific">marine metagenome</name>
    <dbReference type="NCBI Taxonomy" id="408172"/>
    <lineage>
        <taxon>unclassified sequences</taxon>
        <taxon>metagenomes</taxon>
        <taxon>ecological metagenomes</taxon>
    </lineage>
</organism>
<dbReference type="Pfam" id="PF00448">
    <property type="entry name" value="SRP54"/>
    <property type="match status" value="1"/>
</dbReference>
<dbReference type="InterPro" id="IPR003593">
    <property type="entry name" value="AAA+_ATPase"/>
</dbReference>
<comment type="subcellular location">
    <subcellularLocation>
        <location evidence="1">Cell membrane</location>
        <topology evidence="1">Peripheral membrane protein</topology>
        <orientation evidence="1">Cytoplasmic side</orientation>
    </subcellularLocation>
</comment>
<keyword evidence="5" id="KW-0547">Nucleotide-binding</keyword>
<dbReference type="Gene3D" id="1.20.120.140">
    <property type="entry name" value="Signal recognition particle SRP54, nucleotide-binding domain"/>
    <property type="match status" value="1"/>
</dbReference>
<dbReference type="InterPro" id="IPR004390">
    <property type="entry name" value="SR_rcpt_FtsY"/>
</dbReference>
<dbReference type="SUPFAM" id="SSF52540">
    <property type="entry name" value="P-loop containing nucleoside triphosphate hydrolases"/>
    <property type="match status" value="1"/>
</dbReference>
<dbReference type="GO" id="GO:0005737">
    <property type="term" value="C:cytoplasm"/>
    <property type="evidence" value="ECO:0007669"/>
    <property type="project" value="UniProtKB-ARBA"/>
</dbReference>
<evidence type="ECO:0000256" key="6">
    <source>
        <dbReference type="ARBA" id="ARBA00022801"/>
    </source>
</evidence>
<keyword evidence="7" id="KW-0342">GTP-binding</keyword>
<dbReference type="HAMAP" id="MF_00920">
    <property type="entry name" value="FtsY"/>
    <property type="match status" value="1"/>
</dbReference>
<dbReference type="GO" id="GO:0005886">
    <property type="term" value="C:plasma membrane"/>
    <property type="evidence" value="ECO:0007669"/>
    <property type="project" value="UniProtKB-SubCell"/>
</dbReference>
<comment type="similarity">
    <text evidence="2">Belongs to the GTP-binding SRP family.</text>
</comment>
<dbReference type="SMART" id="SM00962">
    <property type="entry name" value="SRP54"/>
    <property type="match status" value="1"/>
</dbReference>
<dbReference type="NCBIfam" id="TIGR00064">
    <property type="entry name" value="ftsY"/>
    <property type="match status" value="1"/>
</dbReference>
<evidence type="ECO:0000256" key="9">
    <source>
        <dbReference type="ARBA" id="ARBA00023170"/>
    </source>
</evidence>
<dbReference type="InterPro" id="IPR036225">
    <property type="entry name" value="SRP/SRP_N"/>
</dbReference>
<dbReference type="SUPFAM" id="SSF47364">
    <property type="entry name" value="Domain of the SRP/SRP receptor G-proteins"/>
    <property type="match status" value="1"/>
</dbReference>
<keyword evidence="4" id="KW-0963">Cytoplasm</keyword>
<dbReference type="FunFam" id="3.40.50.300:FF:000053">
    <property type="entry name" value="Signal recognition particle receptor FtsY"/>
    <property type="match status" value="1"/>
</dbReference>
<dbReference type="InterPro" id="IPR042101">
    <property type="entry name" value="SRP54_N_sf"/>
</dbReference>
<dbReference type="PROSITE" id="PS00300">
    <property type="entry name" value="SRP54"/>
    <property type="match status" value="1"/>
</dbReference>
<evidence type="ECO:0000313" key="11">
    <source>
        <dbReference type="EMBL" id="SVB02450.1"/>
    </source>
</evidence>
<dbReference type="AlphaFoldDB" id="A0A382ALP7"/>
<keyword evidence="6" id="KW-0378">Hydrolase</keyword>
<dbReference type="GO" id="GO:0006614">
    <property type="term" value="P:SRP-dependent cotranslational protein targeting to membrane"/>
    <property type="evidence" value="ECO:0007669"/>
    <property type="project" value="InterPro"/>
</dbReference>
<dbReference type="InterPro" id="IPR000897">
    <property type="entry name" value="SRP54_GTPase_dom"/>
</dbReference>
<name>A0A382ALP7_9ZZZZ</name>
<dbReference type="GO" id="GO:0003924">
    <property type="term" value="F:GTPase activity"/>
    <property type="evidence" value="ECO:0007669"/>
    <property type="project" value="TreeGrafter"/>
</dbReference>
<dbReference type="InterPro" id="IPR027417">
    <property type="entry name" value="P-loop_NTPase"/>
</dbReference>
<dbReference type="PANTHER" id="PTHR43134">
    <property type="entry name" value="SIGNAL RECOGNITION PARTICLE RECEPTOR SUBUNIT ALPHA"/>
    <property type="match status" value="1"/>
</dbReference>
<evidence type="ECO:0000256" key="7">
    <source>
        <dbReference type="ARBA" id="ARBA00023134"/>
    </source>
</evidence>
<dbReference type="InterPro" id="IPR013822">
    <property type="entry name" value="Signal_recog_particl_SRP54_hlx"/>
</dbReference>
<evidence type="ECO:0000259" key="10">
    <source>
        <dbReference type="PROSITE" id="PS00300"/>
    </source>
</evidence>
<dbReference type="PANTHER" id="PTHR43134:SF1">
    <property type="entry name" value="SIGNAL RECOGNITION PARTICLE RECEPTOR SUBUNIT ALPHA"/>
    <property type="match status" value="1"/>
</dbReference>
<keyword evidence="3" id="KW-1003">Cell membrane</keyword>
<evidence type="ECO:0000256" key="4">
    <source>
        <dbReference type="ARBA" id="ARBA00022490"/>
    </source>
</evidence>
<dbReference type="EMBL" id="UINC01025931">
    <property type="protein sequence ID" value="SVB02450.1"/>
    <property type="molecule type" value="Genomic_DNA"/>
</dbReference>
<evidence type="ECO:0000256" key="8">
    <source>
        <dbReference type="ARBA" id="ARBA00023136"/>
    </source>
</evidence>
<reference evidence="11" key="1">
    <citation type="submission" date="2018-05" db="EMBL/GenBank/DDBJ databases">
        <authorList>
            <person name="Lanie J.A."/>
            <person name="Ng W.-L."/>
            <person name="Kazmierczak K.M."/>
            <person name="Andrzejewski T.M."/>
            <person name="Davidsen T.M."/>
            <person name="Wayne K.J."/>
            <person name="Tettelin H."/>
            <person name="Glass J.I."/>
            <person name="Rusch D."/>
            <person name="Podicherti R."/>
            <person name="Tsui H.-C.T."/>
            <person name="Winkler M.E."/>
        </authorList>
    </citation>
    <scope>NUCLEOTIDE SEQUENCE</scope>
</reference>
<feature type="domain" description="SRP54-type proteins GTP-binding" evidence="10">
    <location>
        <begin position="269"/>
        <end position="282"/>
    </location>
</feature>
<evidence type="ECO:0000256" key="3">
    <source>
        <dbReference type="ARBA" id="ARBA00022475"/>
    </source>
</evidence>
<sequence>MSLRTRLGSAREALGTRLAGVRGRDEVDAATWDKLEEALILADVGVATSTALLARVRERAGADGVSDGADVVDLLKAEIIGRLDGVDRSLSERASPSVWLFVGVNGVGKTTTIGRLGHLRVSAGRSVVFAAGDTYRAAAVDQLVLWAGRAGATVVRGAEGADPSSVVFDAIEHAAAQGADLVLADTAGRVHTRRNLMDELAKVRRVAEKGAGSVTETLLVLDATTGQNGLVQARQFTEAADVTGLVLTKLDGSARGGFVLAVEAELGIPVKFVGVGEGLDDLVPFDPGDFVEALFEMGE</sequence>
<keyword evidence="8" id="KW-0472">Membrane</keyword>
<evidence type="ECO:0000256" key="2">
    <source>
        <dbReference type="ARBA" id="ARBA00008531"/>
    </source>
</evidence>
<accession>A0A382ALP7</accession>
<proteinExistence type="inferred from homology"/>
<dbReference type="SMART" id="SM00382">
    <property type="entry name" value="AAA"/>
    <property type="match status" value="1"/>
</dbReference>
<gene>
    <name evidence="11" type="ORF">METZ01_LOCUS155304</name>
</gene>
<dbReference type="GO" id="GO:0005047">
    <property type="term" value="F:signal recognition particle binding"/>
    <property type="evidence" value="ECO:0007669"/>
    <property type="project" value="TreeGrafter"/>
</dbReference>
<keyword evidence="9" id="KW-0675">Receptor</keyword>